<dbReference type="Proteomes" id="UP001341840">
    <property type="component" value="Unassembled WGS sequence"/>
</dbReference>
<protein>
    <submittedName>
        <fullName evidence="2">Uncharacterized protein</fullName>
    </submittedName>
</protein>
<evidence type="ECO:0000256" key="1">
    <source>
        <dbReference type="SAM" id="MobiDB-lite"/>
    </source>
</evidence>
<feature type="region of interest" description="Disordered" evidence="1">
    <location>
        <begin position="217"/>
        <end position="279"/>
    </location>
</feature>
<gene>
    <name evidence="2" type="ORF">PIB30_074348</name>
</gene>
<name>A0ABU6SPS8_9FABA</name>
<feature type="region of interest" description="Disordered" evidence="1">
    <location>
        <begin position="156"/>
        <end position="185"/>
    </location>
</feature>
<feature type="compositionally biased region" description="Basic and acidic residues" evidence="1">
    <location>
        <begin position="174"/>
        <end position="185"/>
    </location>
</feature>
<proteinExistence type="predicted"/>
<accession>A0ABU6SPS8</accession>
<keyword evidence="3" id="KW-1185">Reference proteome</keyword>
<sequence>MTTPFTRLQEVEITTKKIGDALGLSSTGTPFSDKVVPKDLGDEDYAVYKFFQGKTQAQLGKLIMDTPVDTELALHVHNFLLEEVKKAKENNTKSIHGCCYAMLIIYFHETQFGKNSRDPIVQPPWIHYYNGRTLWDRMKQEKRDAAGLVRIGKLRAEKERKQKKNPKKTASSESEWKSESETDSKNMFRMNHMKIQILRSWLQQSEDHTLAKTIRHIRKRKNQGKEERNNKKKKHPNGKSPTASTNVEPEHEPPQQPCQLEEETPIQQPQQQPPQPHQDEVIELSSCSDNEQLPGHIEVLHPLLPKVEEHQTLNQEDQLPEVVEQPSQTVVEVVPIYPTQEIIDFLLGSEDEQQPLIPKTEEDHVSSPSAMIITEVLMSMNKEPQRDEAPSFNLGIDPPLLKT</sequence>
<feature type="region of interest" description="Disordered" evidence="1">
    <location>
        <begin position="383"/>
        <end position="403"/>
    </location>
</feature>
<comment type="caution">
    <text evidence="2">The sequence shown here is derived from an EMBL/GenBank/DDBJ whole genome shotgun (WGS) entry which is preliminary data.</text>
</comment>
<dbReference type="EMBL" id="JASCZI010061337">
    <property type="protein sequence ID" value="MED6138457.1"/>
    <property type="molecule type" value="Genomic_DNA"/>
</dbReference>
<evidence type="ECO:0000313" key="2">
    <source>
        <dbReference type="EMBL" id="MED6138457.1"/>
    </source>
</evidence>
<evidence type="ECO:0000313" key="3">
    <source>
        <dbReference type="Proteomes" id="UP001341840"/>
    </source>
</evidence>
<organism evidence="2 3">
    <name type="scientific">Stylosanthes scabra</name>
    <dbReference type="NCBI Taxonomy" id="79078"/>
    <lineage>
        <taxon>Eukaryota</taxon>
        <taxon>Viridiplantae</taxon>
        <taxon>Streptophyta</taxon>
        <taxon>Embryophyta</taxon>
        <taxon>Tracheophyta</taxon>
        <taxon>Spermatophyta</taxon>
        <taxon>Magnoliopsida</taxon>
        <taxon>eudicotyledons</taxon>
        <taxon>Gunneridae</taxon>
        <taxon>Pentapetalae</taxon>
        <taxon>rosids</taxon>
        <taxon>fabids</taxon>
        <taxon>Fabales</taxon>
        <taxon>Fabaceae</taxon>
        <taxon>Papilionoideae</taxon>
        <taxon>50 kb inversion clade</taxon>
        <taxon>dalbergioids sensu lato</taxon>
        <taxon>Dalbergieae</taxon>
        <taxon>Pterocarpus clade</taxon>
        <taxon>Stylosanthes</taxon>
    </lineage>
</organism>
<reference evidence="2 3" key="1">
    <citation type="journal article" date="2023" name="Plants (Basel)">
        <title>Bridging the Gap: Combining Genomics and Transcriptomics Approaches to Understand Stylosanthes scabra, an Orphan Legume from the Brazilian Caatinga.</title>
        <authorList>
            <person name="Ferreira-Neto J.R.C."/>
            <person name="da Silva M.D."/>
            <person name="Binneck E."/>
            <person name="de Melo N.F."/>
            <person name="da Silva R.H."/>
            <person name="de Melo A.L.T.M."/>
            <person name="Pandolfi V."/>
            <person name="Bustamante F.O."/>
            <person name="Brasileiro-Vidal A.C."/>
            <person name="Benko-Iseppon A.M."/>
        </authorList>
    </citation>
    <scope>NUCLEOTIDE SEQUENCE [LARGE SCALE GENOMIC DNA]</scope>
    <source>
        <tissue evidence="2">Leaves</tissue>
    </source>
</reference>